<evidence type="ECO:0000256" key="3">
    <source>
        <dbReference type="SAM" id="MobiDB-lite"/>
    </source>
</evidence>
<dbReference type="Pfam" id="PF14909">
    <property type="entry name" value="SPATA6"/>
    <property type="match status" value="1"/>
</dbReference>
<evidence type="ECO:0000259" key="4">
    <source>
        <dbReference type="Pfam" id="PF14909"/>
    </source>
</evidence>
<dbReference type="GO" id="GO:0005737">
    <property type="term" value="C:cytoplasm"/>
    <property type="evidence" value="ECO:0007669"/>
    <property type="project" value="UniProtKB-ARBA"/>
</dbReference>
<feature type="compositionally biased region" description="Polar residues" evidence="3">
    <location>
        <begin position="1688"/>
        <end position="1697"/>
    </location>
</feature>
<feature type="region of interest" description="Disordered" evidence="3">
    <location>
        <begin position="845"/>
        <end position="868"/>
    </location>
</feature>
<accession>A0A1I8ILU5</accession>
<feature type="region of interest" description="Disordered" evidence="3">
    <location>
        <begin position="1643"/>
        <end position="1697"/>
    </location>
</feature>
<evidence type="ECO:0000256" key="2">
    <source>
        <dbReference type="SAM" id="Coils"/>
    </source>
</evidence>
<dbReference type="InterPro" id="IPR032732">
    <property type="entry name" value="SPATA6_N"/>
</dbReference>
<evidence type="ECO:0000256" key="1">
    <source>
        <dbReference type="ARBA" id="ARBA00023054"/>
    </source>
</evidence>
<dbReference type="PANTHER" id="PTHR23052:SF1">
    <property type="entry name" value="AXONEMAL DYNEIN LIGHT CHAIN DOMAIN-CONTAINING PROTEIN 1"/>
    <property type="match status" value="1"/>
</dbReference>
<dbReference type="Proteomes" id="UP000095280">
    <property type="component" value="Unplaced"/>
</dbReference>
<feature type="domain" description="Spermatogenesis-associated protein 6 N-terminal" evidence="4">
    <location>
        <begin position="378"/>
        <end position="524"/>
    </location>
</feature>
<feature type="compositionally biased region" description="Low complexity" evidence="3">
    <location>
        <begin position="1652"/>
        <end position="1663"/>
    </location>
</feature>
<evidence type="ECO:0000313" key="6">
    <source>
        <dbReference type="WBParaSite" id="maker-uti_cns_0013586-snap-gene-0.3-mRNA-1"/>
    </source>
</evidence>
<evidence type="ECO:0000313" key="5">
    <source>
        <dbReference type="Proteomes" id="UP000095280"/>
    </source>
</evidence>
<feature type="region of interest" description="Disordered" evidence="3">
    <location>
        <begin position="818"/>
        <end position="837"/>
    </location>
</feature>
<dbReference type="Pfam" id="PF10211">
    <property type="entry name" value="Ax_dynein_light"/>
    <property type="match status" value="1"/>
</dbReference>
<organism evidence="5 6">
    <name type="scientific">Macrostomum lignano</name>
    <dbReference type="NCBI Taxonomy" id="282301"/>
    <lineage>
        <taxon>Eukaryota</taxon>
        <taxon>Metazoa</taxon>
        <taxon>Spiralia</taxon>
        <taxon>Lophotrochozoa</taxon>
        <taxon>Platyhelminthes</taxon>
        <taxon>Rhabditophora</taxon>
        <taxon>Macrostomorpha</taxon>
        <taxon>Macrostomida</taxon>
        <taxon>Macrostomidae</taxon>
        <taxon>Macrostomum</taxon>
    </lineage>
</organism>
<keyword evidence="5" id="KW-1185">Reference proteome</keyword>
<dbReference type="InterPro" id="IPR052845">
    <property type="entry name" value="Axonemal_dynein_LC_domain"/>
</dbReference>
<sequence length="1697" mass="187573">PLNHDGDALTASNTSRTDCQLLVAPVQLVSQVRHDPAAAGADRMTEGDGAAVDVGDGAVQAELPLNGQVLRREGFVDFDKVDLGEAAASLGQQALHRGHGPDAHDAGAASGFRLCRFRAASEASTRAAAPSQMPDALPAWTTPFFLNTGGSLAMVSTVAARGCSSTANSAPSALAFCHLSWLTTANSSHSFLLEFLGQILGRDAHGSFDLLIDQAVPQQVRQLVVGAELRAKPDAPDCVGGAAHALRAASDGDFAVAQKNLVGGADHGLEAGAAQPVDVESRREIGRPRRTATWRDSMAVSRWLWMTLPNTTEPMASFGAPLASSAARAAVSAKSVAEWSLSAPPNAPNGFTNDQYLKKLRLQLNRSTMPPRGFKCTVEVSIESVASPGAWLPNRDPLYLTVEMFGQAKRTRLVDPAFPLCLHERFVFEKLFWPAADPQDVLEMLDELPVTVELRQVTDVYLGGCLLAYFDAGARDFLYPAGGTAAALASGCAVHRGSRQAQLIRTVDFLGPGPRFEFSTRAVIEQTNLTTGDFDSDLLGVDSDGLDDDYYDDDDDLDATVTPTRRLRRRRLRRARPGYSRQTLSAVMRCRSPGRYASAAAAAALRASGDDFEAEERRLRRRRSKPPQAAATLAAPVRVDGRPPFVVRHVDKNLVSRKPVLHDTLTRLGGPRAPAQPVILRPSPVDAGRPGALRRGGAGRDYGDEFDEDLGTYRAPSAYVSGREDRHGGSPLRHRLYDAYFRRGTDDYEFGLDGDRDYEDFEYGFRWIGARDAASSNPRWLLKLSRRHGLHKVNGRLLFFCAFQQPREMTSQLVEFRNGTTASPGGSAGPTPRAQNQVLPKIRSGANRHQDEDQKQQQQPGQAPNDYLPDEVIFSLTQPPDFVGADLPSSVARPRALPKPSNVWNYPKRREKLKHLTDSTICVCGAGKDISFLYDAPSAVKSLEAKATATATEDPSLVREQARKQKQQRRRLQAQGGEPKEARLPDTLIPEEFHVVKNKAVVGLEYNPSDHSTQLEDHEKHLVMFPSLKPTSRWEVLQLSKTFDQMLASVGVDEEFEVTGPTQMHRLLDLVKREQDVYNVVFHELIRQVTVECVERGQLLSTLRGRYNLLLSKVPAQVKSLHDEVMAQRALDRRLTEELLRFKTTIGVLTAELVDVKDHDRQISGEARATQEELRKALEEAKRSADLLGEYHGLYELQRARLEDQVSQLTEERELWSHTAYCLALKVMEETQLVSCKRLHAAEKAWQHLAGHFSVCYLARVQALVDTWREKVDVFVGHLRVRDDSSRKNLTKLRELVTGLQENFEDQFLDGPARLKQLLTAENTSQVLGKLRELEALLNKEANAFGGDVMLDLQESMASMRRLMLTWNDTCVTLFARHRAEDGAEFPEKKTMSAVSSLVEKLMRQLNIRLIGENGVARGVINLQNILETWTTRLQSVLNTGKLLPEQEWTRFYALIEDWLGLIDETISAVGSTAKEDQPANQREPSLDPNMVVTEVGKWANKVASGIDSEDTRMTESAKQLHIGMLRWMIQSLLRLAPDYPGNSQEAHQAALMASATPEELLASFKELGEWLTKFTVYLADSCSVIVSGIVAQRMAVKDEDFDNEQAELIRLKTEARDWCHAATCILEDLGFPYHMIPDPTLAANLTRDPRQPTQSSQVTQPTMAIEDSLLALQGRQPEASDIGPDGQQITEPATEG</sequence>
<reference evidence="6" key="1">
    <citation type="submission" date="2016-11" db="UniProtKB">
        <authorList>
            <consortium name="WormBaseParasite"/>
        </authorList>
    </citation>
    <scope>IDENTIFICATION</scope>
</reference>
<feature type="coiled-coil region" evidence="2">
    <location>
        <begin position="1164"/>
        <end position="1219"/>
    </location>
</feature>
<proteinExistence type="predicted"/>
<feature type="region of interest" description="Disordered" evidence="3">
    <location>
        <begin position="947"/>
        <end position="986"/>
    </location>
</feature>
<protein>
    <submittedName>
        <fullName evidence="6">SPATA6 domain-containing protein</fullName>
    </submittedName>
</protein>
<dbReference type="WBParaSite" id="maker-uti_cns_0013586-snap-gene-0.3-mRNA-1">
    <property type="protein sequence ID" value="maker-uti_cns_0013586-snap-gene-0.3-mRNA-1"/>
    <property type="gene ID" value="maker-uti_cns_0013586-snap-gene-0.3"/>
</dbReference>
<feature type="region of interest" description="Disordered" evidence="3">
    <location>
        <begin position="665"/>
        <end position="701"/>
    </location>
</feature>
<name>A0A1I8ILU5_9PLAT</name>
<dbReference type="InterPro" id="IPR019347">
    <property type="entry name" value="Axonemal_dynein_light_chain"/>
</dbReference>
<dbReference type="PANTHER" id="PTHR23052">
    <property type="entry name" value="AXONEMAL DYNEIN LIGHT CHAIN DOMAIN-CONTAINING PROTEIN 1"/>
    <property type="match status" value="1"/>
</dbReference>
<keyword evidence="1 2" id="KW-0175">Coiled coil</keyword>